<dbReference type="HAMAP" id="MF_02124">
    <property type="entry name" value="GlgE"/>
    <property type="match status" value="1"/>
</dbReference>
<dbReference type="PANTHER" id="PTHR47786">
    <property type="entry name" value="ALPHA-1,4-GLUCAN:MALTOSE-1-PHOSPHATE MALTOSYLTRANSFERASE"/>
    <property type="match status" value="1"/>
</dbReference>
<accession>A0A927M860</accession>
<feature type="binding site" evidence="6">
    <location>
        <begin position="522"/>
        <end position="523"/>
    </location>
    <ligand>
        <name>alpha-maltose 1-phosphate</name>
        <dbReference type="ChEBI" id="CHEBI:63576"/>
    </ligand>
</feature>
<dbReference type="RefSeq" id="WP_192768294.1">
    <property type="nucleotide sequence ID" value="NZ_JADBEB010000001.1"/>
</dbReference>
<evidence type="ECO:0000256" key="3">
    <source>
        <dbReference type="ARBA" id="ARBA00022679"/>
    </source>
</evidence>
<feature type="binding site" evidence="6">
    <location>
        <position position="314"/>
    </location>
    <ligand>
        <name>alpha-maltose 1-phosphate</name>
        <dbReference type="ChEBI" id="CHEBI:63576"/>
    </ligand>
</feature>
<dbReference type="Gene3D" id="3.20.20.80">
    <property type="entry name" value="Glycosidases"/>
    <property type="match status" value="1"/>
</dbReference>
<dbReference type="Gene3D" id="1.20.58.80">
    <property type="entry name" value="Phosphotransferase system, lactose/cellobiose-type IIA subunit"/>
    <property type="match status" value="1"/>
</dbReference>
<dbReference type="AlphaFoldDB" id="A0A927M860"/>
<evidence type="ECO:0000256" key="6">
    <source>
        <dbReference type="HAMAP-Rule" id="MF_02124"/>
    </source>
</evidence>
<feature type="site" description="Transition state stabilizer" evidence="6">
    <location>
        <position position="469"/>
    </location>
</feature>
<evidence type="ECO:0000313" key="10">
    <source>
        <dbReference type="Proteomes" id="UP000649753"/>
    </source>
</evidence>
<organism evidence="9 10">
    <name type="scientific">Plantactinospora soyae</name>
    <dbReference type="NCBI Taxonomy" id="1544732"/>
    <lineage>
        <taxon>Bacteria</taxon>
        <taxon>Bacillati</taxon>
        <taxon>Actinomycetota</taxon>
        <taxon>Actinomycetes</taxon>
        <taxon>Micromonosporales</taxon>
        <taxon>Micromonosporaceae</taxon>
        <taxon>Plantactinospora</taxon>
    </lineage>
</organism>
<feature type="active site" description="Nucleophile" evidence="6">
    <location>
        <position position="384"/>
    </location>
</feature>
<dbReference type="CDD" id="cd11344">
    <property type="entry name" value="AmyAc_GlgE_like"/>
    <property type="match status" value="1"/>
</dbReference>
<sequence>MTGRIPIEDVTPSVAGGRYPAKAVVGELVPVSARAYREGHAAMGCQVVLRGPDGVDRPAVRMRPGPDFDDRWHSAVQPDAVGGWSFTVQAFDDPYLSWRDAVVKKVDAGQGAEDLANDLAEGAELLETAAVDVPAESRNRVREAVVALRDGKRDLPERVWPALGLAELLWEHPVRALLSSAEPLTLWVDRPRALFSAWYEFFPRSEGAVLAGDGQPARSGTFRTALDRLPGVAAMGFDVLYLPPIHPIGRVNRKGRNNTLVAGADDVGSPWAIGAAEGGHDAIHPDLGTAEDFRRFVAAAREVGLEVAMDLALQAAPDHPWVGEHPEWFTTRADGSIAYAENPPKKYQDIYPVNFDDDPAGIRAEVLRVVLHWVGEGVQVFRVDNPHTKPFDFWHWLIGEVKRHDPDVIFLAEAFTRPALMHGLGKIGFTQSYTYFTWRISPAELRDYCRELVDAADYMRPNFWPNTPDILPEHLQHGGPPMFKIRAVLASLLSPSWGIYAGYELFEHVPRPGAEEYLDNEKFELRPRDWAAAQADGRSLAPFIARLNEIRRANPALHWLRNLRFHEIDNPALLCWSKRDPVTGNTVLVVCSVDPAQVQWGNTVLDLPALGFDWHERFTVHDELTGARYDWGQHNAVRLDPYLQPAHVFTVHRHGTDPDSDAGPYSDAGPDADRADRADPPAGSEGMRWTS</sequence>
<keyword evidence="10" id="KW-1185">Reference proteome</keyword>
<feature type="region of interest" description="Disordered" evidence="7">
    <location>
        <begin position="653"/>
        <end position="691"/>
    </location>
</feature>
<feature type="binding site" evidence="6">
    <location>
        <position position="349"/>
    </location>
    <ligand>
        <name>alpha-maltose 1-phosphate</name>
        <dbReference type="ChEBI" id="CHEBI:63576"/>
    </ligand>
</feature>
<dbReference type="Proteomes" id="UP000649753">
    <property type="component" value="Unassembled WGS sequence"/>
</dbReference>
<evidence type="ECO:0000256" key="4">
    <source>
        <dbReference type="ARBA" id="ARBA00023277"/>
    </source>
</evidence>
<feature type="binding site" evidence="6">
    <location>
        <position position="385"/>
    </location>
    <ligand>
        <name>alpha-maltose 1-phosphate</name>
        <dbReference type="ChEBI" id="CHEBI:63576"/>
    </ligand>
</feature>
<dbReference type="InterPro" id="IPR017853">
    <property type="entry name" value="GH"/>
</dbReference>
<proteinExistence type="inferred from homology"/>
<name>A0A927M860_9ACTN</name>
<dbReference type="GO" id="GO:0004553">
    <property type="term" value="F:hydrolase activity, hydrolyzing O-glycosyl compounds"/>
    <property type="evidence" value="ECO:0007669"/>
    <property type="project" value="InterPro"/>
</dbReference>
<feature type="active site" description="Proton donor" evidence="6">
    <location>
        <position position="413"/>
    </location>
</feature>
<dbReference type="InterPro" id="IPR013780">
    <property type="entry name" value="Glyco_hydro_b"/>
</dbReference>
<comment type="catalytic activity">
    <reaction evidence="5 6">
        <text>alpha-maltose 1-phosphate + [(1-&gt;4)-alpha-D-glucosyl](n) = [(1-&gt;4)-alpha-D-glucosyl](n+2) + phosphate</text>
        <dbReference type="Rhea" id="RHEA:42692"/>
        <dbReference type="Rhea" id="RHEA-COMP:9584"/>
        <dbReference type="Rhea" id="RHEA-COMP:10183"/>
        <dbReference type="ChEBI" id="CHEBI:15444"/>
        <dbReference type="ChEBI" id="CHEBI:43474"/>
        <dbReference type="ChEBI" id="CHEBI:63576"/>
        <dbReference type="EC" id="2.4.99.16"/>
    </reaction>
</comment>
<dbReference type="EC" id="2.4.99.16" evidence="6"/>
<gene>
    <name evidence="6" type="primary">glgE</name>
    <name evidence="9" type="ORF">H4W31_004328</name>
</gene>
<dbReference type="InterPro" id="IPR049171">
    <property type="entry name" value="GLGE_C"/>
</dbReference>
<dbReference type="Pfam" id="PF21702">
    <property type="entry name" value="GLGE_C"/>
    <property type="match status" value="1"/>
</dbReference>
<evidence type="ECO:0000256" key="5">
    <source>
        <dbReference type="ARBA" id="ARBA00048735"/>
    </source>
</evidence>
<feature type="binding site" evidence="6">
    <location>
        <position position="254"/>
    </location>
    <ligand>
        <name>alpha-maltose 1-phosphate</name>
        <dbReference type="ChEBI" id="CHEBI:63576"/>
    </ligand>
</feature>
<keyword evidence="2 6" id="KW-0328">Glycosyltransferase</keyword>
<dbReference type="SMART" id="SM00642">
    <property type="entry name" value="Aamy"/>
    <property type="match status" value="1"/>
</dbReference>
<evidence type="ECO:0000256" key="1">
    <source>
        <dbReference type="ARBA" id="ARBA00011738"/>
    </source>
</evidence>
<dbReference type="InterPro" id="IPR013783">
    <property type="entry name" value="Ig-like_fold"/>
</dbReference>
<dbReference type="PANTHER" id="PTHR47786:SF2">
    <property type="entry name" value="GLYCOSYL HYDROLASE FAMILY 13 CATALYTIC DOMAIN-CONTAINING PROTEIN"/>
    <property type="match status" value="1"/>
</dbReference>
<comment type="caution">
    <text evidence="9">The sequence shown here is derived from an EMBL/GenBank/DDBJ whole genome shotgun (WGS) entry which is preliminary data.</text>
</comment>
<protein>
    <recommendedName>
        <fullName evidence="6">Alpha-1,4-glucan:maltose-1-phosphate maltosyltransferase</fullName>
        <shortName evidence="6">GMPMT</shortName>
        <ecNumber evidence="6">2.4.99.16</ecNumber>
    </recommendedName>
    <alternativeName>
        <fullName evidence="6">(1-&gt;4)-alpha-D-glucan:maltose-1-phosphate alpha-D-maltosyltransferase</fullName>
    </alternativeName>
</protein>
<keyword evidence="4 6" id="KW-0119">Carbohydrate metabolism</keyword>
<dbReference type="Gene3D" id="2.60.40.1180">
    <property type="entry name" value="Golgi alpha-mannosidase II"/>
    <property type="match status" value="1"/>
</dbReference>
<dbReference type="EMBL" id="JADBEB010000001">
    <property type="protein sequence ID" value="MBE1488690.1"/>
    <property type="molecule type" value="Genomic_DNA"/>
</dbReference>
<feature type="domain" description="Glycosyl hydrolase family 13 catalytic" evidence="8">
    <location>
        <begin position="196"/>
        <end position="544"/>
    </location>
</feature>
<dbReference type="InterPro" id="IPR021828">
    <property type="entry name" value="GlgE_dom_N/S"/>
</dbReference>
<comment type="similarity">
    <text evidence="6">Belongs to the glycosyl hydrolase 13 family. GlgE subfamily.</text>
</comment>
<comment type="function">
    <text evidence="6">Maltosyltransferase that uses maltose 1-phosphate (M1P) as the sugar donor to elongate linear or branched alpha-(1-&gt;4)-glucans. Is involved in a branched alpha-glucan biosynthetic pathway from trehalose, together with TreS, Mak and GlgB.</text>
</comment>
<evidence type="ECO:0000259" key="8">
    <source>
        <dbReference type="SMART" id="SM00642"/>
    </source>
</evidence>
<dbReference type="Gene3D" id="2.60.40.10">
    <property type="entry name" value="Immunoglobulins"/>
    <property type="match status" value="1"/>
</dbReference>
<dbReference type="SUPFAM" id="SSF51445">
    <property type="entry name" value="(Trans)glycosidases"/>
    <property type="match status" value="1"/>
</dbReference>
<comment type="subunit">
    <text evidence="1 6">Homodimer.</text>
</comment>
<dbReference type="InterPro" id="IPR006047">
    <property type="entry name" value="GH13_cat_dom"/>
</dbReference>
<evidence type="ECO:0000256" key="2">
    <source>
        <dbReference type="ARBA" id="ARBA00022676"/>
    </source>
</evidence>
<dbReference type="Pfam" id="PF11896">
    <property type="entry name" value="GlgE_dom_N_S"/>
    <property type="match status" value="1"/>
</dbReference>
<evidence type="ECO:0000256" key="7">
    <source>
        <dbReference type="SAM" id="MobiDB-lite"/>
    </source>
</evidence>
<reference evidence="9" key="1">
    <citation type="submission" date="2020-10" db="EMBL/GenBank/DDBJ databases">
        <title>Sequencing the genomes of 1000 actinobacteria strains.</title>
        <authorList>
            <person name="Klenk H.-P."/>
        </authorList>
    </citation>
    <scope>NUCLEOTIDE SEQUENCE</scope>
    <source>
        <strain evidence="9">DSM 46832</strain>
    </source>
</reference>
<dbReference type="GO" id="GO:0016758">
    <property type="term" value="F:hexosyltransferase activity"/>
    <property type="evidence" value="ECO:0007669"/>
    <property type="project" value="UniProtKB-UniRule"/>
</dbReference>
<keyword evidence="3 6" id="KW-0808">Transferase</keyword>
<dbReference type="InterPro" id="IPR026585">
    <property type="entry name" value="GlgE"/>
</dbReference>
<evidence type="ECO:0000313" key="9">
    <source>
        <dbReference type="EMBL" id="MBE1488690.1"/>
    </source>
</evidence>
<dbReference type="GO" id="GO:0030979">
    <property type="term" value="P:alpha-glucan biosynthetic process"/>
    <property type="evidence" value="ECO:0007669"/>
    <property type="project" value="UniProtKB-UniRule"/>
</dbReference>